<comment type="caution">
    <text evidence="1">The sequence shown here is derived from an EMBL/GenBank/DDBJ whole genome shotgun (WGS) entry which is preliminary data.</text>
</comment>
<protein>
    <recommendedName>
        <fullName evidence="3">4Fe-4S ferredoxin-type domain-containing protein</fullName>
    </recommendedName>
</protein>
<evidence type="ECO:0008006" key="3">
    <source>
        <dbReference type="Google" id="ProtNLM"/>
    </source>
</evidence>
<dbReference type="Proteomes" id="UP001365542">
    <property type="component" value="Unassembled WGS sequence"/>
</dbReference>
<evidence type="ECO:0000313" key="1">
    <source>
        <dbReference type="EMBL" id="KAK6537253.1"/>
    </source>
</evidence>
<keyword evidence="2" id="KW-1185">Reference proteome</keyword>
<reference evidence="1 2" key="1">
    <citation type="submission" date="2019-10" db="EMBL/GenBank/DDBJ databases">
        <authorList>
            <person name="Palmer J.M."/>
        </authorList>
    </citation>
    <scope>NUCLEOTIDE SEQUENCE [LARGE SCALE GENOMIC DNA]</scope>
    <source>
        <strain evidence="1 2">TWF694</strain>
    </source>
</reference>
<accession>A0AAV9X5L4</accession>
<dbReference type="AlphaFoldDB" id="A0AAV9X5L4"/>
<gene>
    <name evidence="1" type="ORF">TWF694_011447</name>
</gene>
<name>A0AAV9X5L4_9PEZI</name>
<dbReference type="EMBL" id="JAVHJO010000009">
    <property type="protein sequence ID" value="KAK6537253.1"/>
    <property type="molecule type" value="Genomic_DNA"/>
</dbReference>
<organism evidence="1 2">
    <name type="scientific">Orbilia ellipsospora</name>
    <dbReference type="NCBI Taxonomy" id="2528407"/>
    <lineage>
        <taxon>Eukaryota</taxon>
        <taxon>Fungi</taxon>
        <taxon>Dikarya</taxon>
        <taxon>Ascomycota</taxon>
        <taxon>Pezizomycotina</taxon>
        <taxon>Orbiliomycetes</taxon>
        <taxon>Orbiliales</taxon>
        <taxon>Orbiliaceae</taxon>
        <taxon>Orbilia</taxon>
    </lineage>
</organism>
<sequence>MSSASGSSFPSIGEAVDAMIRENDLARRLFQQRLGRIGFDESLRFFSRETSINVSGYDIGISAASAALKTPQFLYVNVLSAKTPSDDIPNNLTSEWKKSNIDGYWNFAPGPESGAKGDDMLPIHVWFEGDDQVVEEAIAGNCLHINGTATATQGLVIRDNTNRRWGVMPGHNFVTTAPTSATNIIRYCAPDATEDGTPPECEDCVDNHCSTGCLTPARKAKRVPVSSGVTNIITCNPYHRDGQPTSIDLGAFLIPNNDNVRLYPLDVSAILSFATATVLTPLAPYGTDLFNKLAGAHTGIVGVSSDIVPRATAEAWMTSRANVFCFKKGMMTGWTYGRLRASTTNIMNIEAIGPTSAPGDCGSIWFVIDEVTRRAFPLGYHHARLHNDMHIVPYTNAVERLRTMSNFSNSQFLHLDSYFMLETS</sequence>
<evidence type="ECO:0000313" key="2">
    <source>
        <dbReference type="Proteomes" id="UP001365542"/>
    </source>
</evidence>
<proteinExistence type="predicted"/>